<dbReference type="Proteomes" id="UP001596289">
    <property type="component" value="Unassembled WGS sequence"/>
</dbReference>
<dbReference type="EMBL" id="JBHSSL010000113">
    <property type="protein sequence ID" value="MFC6171562.1"/>
    <property type="molecule type" value="Genomic_DNA"/>
</dbReference>
<proteinExistence type="predicted"/>
<evidence type="ECO:0000313" key="2">
    <source>
        <dbReference type="Proteomes" id="UP001596289"/>
    </source>
</evidence>
<dbReference type="RefSeq" id="WP_125552793.1">
    <property type="nucleotide sequence ID" value="NZ_JBHSSL010000113.1"/>
</dbReference>
<accession>A0ABW1RJ39</accession>
<name>A0ABW1RJ39_9LACO</name>
<sequence length="144" mass="16672">MEIKVKQPSAVKVTLDERQLVIEQTIKHGLRRTSMTTSVPRTALVGMEMHLPTEEDDGHFQLSYQLDKKAPEQIVDFWFGYSDAPFIKELQQTLERQIDKNSEWGEADFVANGQLIMEYLDMKEKGLLTAAEFEAKKREILRLD</sequence>
<reference evidence="2" key="1">
    <citation type="journal article" date="2019" name="Int. J. Syst. Evol. Microbiol.">
        <title>The Global Catalogue of Microorganisms (GCM) 10K type strain sequencing project: providing services to taxonomists for standard genome sequencing and annotation.</title>
        <authorList>
            <consortium name="The Broad Institute Genomics Platform"/>
            <consortium name="The Broad Institute Genome Sequencing Center for Infectious Disease"/>
            <person name="Wu L."/>
            <person name="Ma J."/>
        </authorList>
    </citation>
    <scope>NUCLEOTIDE SEQUENCE [LARGE SCALE GENOMIC DNA]</scope>
    <source>
        <strain evidence="2">CCM 8904</strain>
    </source>
</reference>
<organism evidence="1 2">
    <name type="scientific">Loigolactobacillus jiayinensis</name>
    <dbReference type="NCBI Taxonomy" id="2486016"/>
    <lineage>
        <taxon>Bacteria</taxon>
        <taxon>Bacillati</taxon>
        <taxon>Bacillota</taxon>
        <taxon>Bacilli</taxon>
        <taxon>Lactobacillales</taxon>
        <taxon>Lactobacillaceae</taxon>
        <taxon>Loigolactobacillus</taxon>
    </lineage>
</organism>
<evidence type="ECO:0000313" key="1">
    <source>
        <dbReference type="EMBL" id="MFC6171562.1"/>
    </source>
</evidence>
<comment type="caution">
    <text evidence="1">The sequence shown here is derived from an EMBL/GenBank/DDBJ whole genome shotgun (WGS) entry which is preliminary data.</text>
</comment>
<protein>
    <submittedName>
        <fullName evidence="1">SHOCT domain-containing protein</fullName>
    </submittedName>
</protein>
<gene>
    <name evidence="1" type="ORF">ACFQGP_13460</name>
</gene>
<keyword evidence="2" id="KW-1185">Reference proteome</keyword>